<dbReference type="Proteomes" id="UP000574332">
    <property type="component" value="Unassembled WGS sequence"/>
</dbReference>
<comment type="caution">
    <text evidence="4">The sequence shown here is derived from an EMBL/GenBank/DDBJ whole genome shotgun (WGS) entry which is preliminary data.</text>
</comment>
<evidence type="ECO:0000313" key="4">
    <source>
        <dbReference type="EMBL" id="NYI49048.1"/>
    </source>
</evidence>
<reference evidence="4 5" key="1">
    <citation type="submission" date="2020-07" db="EMBL/GenBank/DDBJ databases">
        <title>Genomic Encyclopedia of Type Strains, Phase IV (KMG-IV): sequencing the most valuable type-strain genomes for metagenomic binning, comparative biology and taxonomic classification.</title>
        <authorList>
            <person name="Goeker M."/>
        </authorList>
    </citation>
    <scope>NUCLEOTIDE SEQUENCE [LARGE SCALE GENOMIC DNA]</scope>
    <source>
        <strain evidence="4 5">DSM 23697</strain>
    </source>
</reference>
<feature type="domain" description="Protein FecR C-terminal" evidence="3">
    <location>
        <begin position="256"/>
        <end position="325"/>
    </location>
</feature>
<dbReference type="InterPro" id="IPR006860">
    <property type="entry name" value="FecR"/>
</dbReference>
<organism evidence="4 5">
    <name type="scientific">Macellibacteroides fermentans</name>
    <dbReference type="NCBI Taxonomy" id="879969"/>
    <lineage>
        <taxon>Bacteria</taxon>
        <taxon>Pseudomonadati</taxon>
        <taxon>Bacteroidota</taxon>
        <taxon>Bacteroidia</taxon>
        <taxon>Bacteroidales</taxon>
        <taxon>Porphyromonadaceae</taxon>
        <taxon>Macellibacteroides</taxon>
    </lineage>
</organism>
<evidence type="ECO:0000256" key="1">
    <source>
        <dbReference type="SAM" id="Phobius"/>
    </source>
</evidence>
<gene>
    <name evidence="4" type="ORF">F5613_001126</name>
</gene>
<dbReference type="Gene3D" id="2.60.120.1440">
    <property type="match status" value="1"/>
</dbReference>
<accession>A0A8E2A076</accession>
<sequence>MKNYIQRIISAFVASSPSEDLTKEVYRWLVDEKHAEEKEAALKSLWKETDGNVDMSTLISLDKVYNKIGKSKRGGILFLSSVWKYSVAALVILAVSISATFFFISHHASSEVAMVQHFTSAGDMAVIKLPDGSEVQTNSETLLFYPEVFNGATRTVYLVGEANFKVKKNPDQPFIVKSDHMSITALGTEFNVDAYPGNGEMTTTLIHGKVKVDFGGGSKNFILNPGQQVVYQRNTSAVQLLKADIEDVTAWQRGLFVFKGVTIKDVLATLEHRYAVTFQYNANLFNDDKYNFRFHEKSSINDIMTIMQEVVGTFSYRLDGDICYIKGLQKQRK</sequence>
<dbReference type="Pfam" id="PF16344">
    <property type="entry name" value="FecR_C"/>
    <property type="match status" value="1"/>
</dbReference>
<dbReference type="InterPro" id="IPR012373">
    <property type="entry name" value="Ferrdict_sens_TM"/>
</dbReference>
<evidence type="ECO:0000259" key="2">
    <source>
        <dbReference type="Pfam" id="PF04773"/>
    </source>
</evidence>
<evidence type="ECO:0000313" key="5">
    <source>
        <dbReference type="Proteomes" id="UP000574332"/>
    </source>
</evidence>
<feature type="domain" description="FecR protein" evidence="2">
    <location>
        <begin position="119"/>
        <end position="211"/>
    </location>
</feature>
<keyword evidence="1" id="KW-1133">Transmembrane helix</keyword>
<name>A0A8E2A076_9PORP</name>
<dbReference type="Gene3D" id="3.55.50.30">
    <property type="match status" value="1"/>
</dbReference>
<keyword evidence="1" id="KW-0812">Transmembrane</keyword>
<dbReference type="FunFam" id="2.60.120.1440:FF:000001">
    <property type="entry name" value="Putative anti-sigma factor"/>
    <property type="match status" value="1"/>
</dbReference>
<protein>
    <submittedName>
        <fullName evidence="4">Ferric-dicitrate binding protein FerR (Iron transport regulator)</fullName>
    </submittedName>
</protein>
<feature type="transmembrane region" description="Helical" evidence="1">
    <location>
        <begin position="82"/>
        <end position="104"/>
    </location>
</feature>
<proteinExistence type="predicted"/>
<dbReference type="EMBL" id="JACCCY010000002">
    <property type="protein sequence ID" value="NYI49048.1"/>
    <property type="molecule type" value="Genomic_DNA"/>
</dbReference>
<dbReference type="GO" id="GO:0016989">
    <property type="term" value="F:sigma factor antagonist activity"/>
    <property type="evidence" value="ECO:0007669"/>
    <property type="project" value="TreeGrafter"/>
</dbReference>
<keyword evidence="1" id="KW-0472">Membrane</keyword>
<keyword evidence="5" id="KW-1185">Reference proteome</keyword>
<dbReference type="InterPro" id="IPR032508">
    <property type="entry name" value="FecR_C"/>
</dbReference>
<dbReference type="PANTHER" id="PTHR30273">
    <property type="entry name" value="PERIPLASMIC SIGNAL SENSOR AND SIGMA FACTOR ACTIVATOR FECR-RELATED"/>
    <property type="match status" value="1"/>
</dbReference>
<dbReference type="AlphaFoldDB" id="A0A8E2A076"/>
<dbReference type="RefSeq" id="WP_179399011.1">
    <property type="nucleotide sequence ID" value="NZ_JACCCY010000002.1"/>
</dbReference>
<dbReference type="PIRSF" id="PIRSF018266">
    <property type="entry name" value="FecR"/>
    <property type="match status" value="1"/>
</dbReference>
<dbReference type="PANTHER" id="PTHR30273:SF2">
    <property type="entry name" value="PROTEIN FECR"/>
    <property type="match status" value="1"/>
</dbReference>
<evidence type="ECO:0000259" key="3">
    <source>
        <dbReference type="Pfam" id="PF16344"/>
    </source>
</evidence>
<dbReference type="Pfam" id="PF04773">
    <property type="entry name" value="FecR"/>
    <property type="match status" value="1"/>
</dbReference>